<keyword evidence="2" id="KW-0645">Protease</keyword>
<evidence type="ECO:0000256" key="2">
    <source>
        <dbReference type="ARBA" id="ARBA00022670"/>
    </source>
</evidence>
<dbReference type="EMBL" id="BAAAHD010000027">
    <property type="protein sequence ID" value="GAA0569747.1"/>
    <property type="molecule type" value="Genomic_DNA"/>
</dbReference>
<keyword evidence="10" id="KW-1185">Reference proteome</keyword>
<dbReference type="InterPro" id="IPR000064">
    <property type="entry name" value="NLP_P60_dom"/>
</dbReference>
<comment type="similarity">
    <text evidence="1">Belongs to the peptidase C40 family.</text>
</comment>
<keyword evidence="3 8" id="KW-0378">Hydrolase</keyword>
<dbReference type="EMBL" id="JACHMV010000001">
    <property type="protein sequence ID" value="MBB4773309.1"/>
    <property type="molecule type" value="Genomic_DNA"/>
</dbReference>
<dbReference type="PROSITE" id="PS51935">
    <property type="entry name" value="NLPC_P60"/>
    <property type="match status" value="1"/>
</dbReference>
<dbReference type="RefSeq" id="WP_184881329.1">
    <property type="nucleotide sequence ID" value="NZ_BAAAHD010000027.1"/>
</dbReference>
<feature type="transmembrane region" description="Helical" evidence="5">
    <location>
        <begin position="21"/>
        <end position="41"/>
    </location>
</feature>
<evidence type="ECO:0000313" key="10">
    <source>
        <dbReference type="Proteomes" id="UP001501427"/>
    </source>
</evidence>
<feature type="domain" description="NlpC/P60" evidence="6">
    <location>
        <begin position="265"/>
        <end position="403"/>
    </location>
</feature>
<keyword evidence="5" id="KW-0472">Membrane</keyword>
<reference evidence="8 9" key="3">
    <citation type="submission" date="2020-08" db="EMBL/GenBank/DDBJ databases">
        <title>Sequencing the genomes of 1000 actinobacteria strains.</title>
        <authorList>
            <person name="Klenk H.-P."/>
        </authorList>
    </citation>
    <scope>NUCLEOTIDE SEQUENCE [LARGE SCALE GENOMIC DNA]</scope>
    <source>
        <strain evidence="8 9">DSM 44772</strain>
    </source>
</reference>
<name>A0A7W7IA86_9ACTN</name>
<reference evidence="10" key="2">
    <citation type="journal article" date="2019" name="Int. J. Syst. Evol. Microbiol.">
        <title>The Global Catalogue of Microorganisms (GCM) 10K type strain sequencing project: providing services to taxonomists for standard genome sequencing and annotation.</title>
        <authorList>
            <consortium name="The Broad Institute Genomics Platform"/>
            <consortium name="The Broad Institute Genome Sequencing Center for Infectious Disease"/>
            <person name="Wu L."/>
            <person name="Ma J."/>
        </authorList>
    </citation>
    <scope>NUCLEOTIDE SEQUENCE [LARGE SCALE GENOMIC DNA]</scope>
    <source>
        <strain evidence="10">JCM 10667</strain>
    </source>
</reference>
<dbReference type="InterPro" id="IPR051794">
    <property type="entry name" value="PG_Endopeptidase_C40"/>
</dbReference>
<accession>A0A7W7IA86</accession>
<keyword evidence="5" id="KW-0812">Transmembrane</keyword>
<dbReference type="Proteomes" id="UP001501427">
    <property type="component" value="Unassembled WGS sequence"/>
</dbReference>
<evidence type="ECO:0000313" key="7">
    <source>
        <dbReference type="EMBL" id="GAA0569747.1"/>
    </source>
</evidence>
<evidence type="ECO:0000256" key="5">
    <source>
        <dbReference type="SAM" id="Phobius"/>
    </source>
</evidence>
<dbReference type="PANTHER" id="PTHR47359:SF3">
    <property type="entry name" value="NLP_P60 DOMAIN-CONTAINING PROTEIN-RELATED"/>
    <property type="match status" value="1"/>
</dbReference>
<reference evidence="7" key="4">
    <citation type="submission" date="2023-12" db="EMBL/GenBank/DDBJ databases">
        <authorList>
            <person name="Sun Q."/>
            <person name="Inoue M."/>
        </authorList>
    </citation>
    <scope>NUCLEOTIDE SEQUENCE</scope>
    <source>
        <strain evidence="7">JCM 10667</strain>
    </source>
</reference>
<dbReference type="Proteomes" id="UP000549343">
    <property type="component" value="Unassembled WGS sequence"/>
</dbReference>
<dbReference type="AlphaFoldDB" id="A0A7W7IA86"/>
<dbReference type="GO" id="GO:0008234">
    <property type="term" value="F:cysteine-type peptidase activity"/>
    <property type="evidence" value="ECO:0007669"/>
    <property type="project" value="UniProtKB-KW"/>
</dbReference>
<gene>
    <name evidence="8" type="ORF">F4557_001727</name>
    <name evidence="7" type="ORF">GCM10009546_35690</name>
</gene>
<keyword evidence="5" id="KW-1133">Transmembrane helix</keyword>
<evidence type="ECO:0000256" key="4">
    <source>
        <dbReference type="ARBA" id="ARBA00022807"/>
    </source>
</evidence>
<keyword evidence="4" id="KW-0788">Thiol protease</keyword>
<evidence type="ECO:0000256" key="3">
    <source>
        <dbReference type="ARBA" id="ARBA00022801"/>
    </source>
</evidence>
<comment type="caution">
    <text evidence="8">The sequence shown here is derived from an EMBL/GenBank/DDBJ whole genome shotgun (WGS) entry which is preliminary data.</text>
</comment>
<reference evidence="7" key="1">
    <citation type="journal article" date="2014" name="Int. J. Syst. Evol. Microbiol.">
        <title>Complete genome of a new Firmicutes species belonging to the dominant human colonic microbiota ('Ruminococcus bicirculans') reveals two chromosomes and a selective capacity to utilize plant glucans.</title>
        <authorList>
            <consortium name="NISC Comparative Sequencing Program"/>
            <person name="Wegmann U."/>
            <person name="Louis P."/>
            <person name="Goesmann A."/>
            <person name="Henrissat B."/>
            <person name="Duncan S.H."/>
            <person name="Flint H.J."/>
        </authorList>
    </citation>
    <scope>NUCLEOTIDE SEQUENCE</scope>
    <source>
        <strain evidence="7">JCM 10667</strain>
    </source>
</reference>
<dbReference type="Pfam" id="PF00877">
    <property type="entry name" value="NLPC_P60"/>
    <property type="match status" value="1"/>
</dbReference>
<organism evidence="8 9">
    <name type="scientific">Actinomadura livida</name>
    <dbReference type="NCBI Taxonomy" id="79909"/>
    <lineage>
        <taxon>Bacteria</taxon>
        <taxon>Bacillati</taxon>
        <taxon>Actinomycetota</taxon>
        <taxon>Actinomycetes</taxon>
        <taxon>Streptosporangiales</taxon>
        <taxon>Thermomonosporaceae</taxon>
        <taxon>Actinomadura</taxon>
    </lineage>
</organism>
<dbReference type="PANTHER" id="PTHR47359">
    <property type="entry name" value="PEPTIDOGLYCAN DL-ENDOPEPTIDASE CWLO"/>
    <property type="match status" value="1"/>
</dbReference>
<protein>
    <submittedName>
        <fullName evidence="8">Cell wall-associated NlpC family hydrolase</fullName>
    </submittedName>
</protein>
<dbReference type="GO" id="GO:0006508">
    <property type="term" value="P:proteolysis"/>
    <property type="evidence" value="ECO:0007669"/>
    <property type="project" value="UniProtKB-KW"/>
</dbReference>
<evidence type="ECO:0000313" key="9">
    <source>
        <dbReference type="Proteomes" id="UP000549343"/>
    </source>
</evidence>
<dbReference type="SUPFAM" id="SSF54001">
    <property type="entry name" value="Cysteine proteinases"/>
    <property type="match status" value="1"/>
</dbReference>
<dbReference type="InterPro" id="IPR038765">
    <property type="entry name" value="Papain-like_cys_pep_sf"/>
</dbReference>
<proteinExistence type="inferred from homology"/>
<evidence type="ECO:0000256" key="1">
    <source>
        <dbReference type="ARBA" id="ARBA00007074"/>
    </source>
</evidence>
<evidence type="ECO:0000313" key="8">
    <source>
        <dbReference type="EMBL" id="MBB4773309.1"/>
    </source>
</evidence>
<sequence>MLRRIRSAGRYGGDAGVATSVLVMGMAVVLAAGFLAFGRIAQAGDMRNRAQIGADAAALGTLAPLRDQAVNLALTGIDPSAAGYWAVGASPEAAAAKFADENDVRVTKARLSGMAGDTAMVQVATKWCQLKNDDELTDKEREDLRNRRNLCTDSTGKKGIGRSGTATAVAKLFIPECSFFHEQAGEEETGLGRLTRVSCERDGQRVDVFPNGDRQRVTRLFKIRLVDDEDPVAYNGAPSGLGSAGSGSVVNHCATDESKTPAEDLSFGAAVVAWSLCWLGTPYAWGGGNYSGPTRGICCSPGGYDGRNYFGFDCSGLTLYAVYQASRGRIALGHYTGNQIADPRGTPVPTNQLQPGDLLFFGTPTPHHVAIYYGDNKMVEAPQTGKNVSITPLRSVDAARRFG</sequence>
<dbReference type="Gene3D" id="3.90.1720.10">
    <property type="entry name" value="endopeptidase domain like (from Nostoc punctiforme)"/>
    <property type="match status" value="1"/>
</dbReference>
<evidence type="ECO:0000259" key="6">
    <source>
        <dbReference type="PROSITE" id="PS51935"/>
    </source>
</evidence>